<gene>
    <name evidence="1" type="ORF">GPUH_LOCUS6136</name>
</gene>
<dbReference type="WBParaSite" id="GPUH_0000614401-mRNA-1">
    <property type="protein sequence ID" value="GPUH_0000614401-mRNA-1"/>
    <property type="gene ID" value="GPUH_0000614401"/>
</dbReference>
<name>A0A183DBP5_9BILA</name>
<dbReference type="Proteomes" id="UP000271098">
    <property type="component" value="Unassembled WGS sequence"/>
</dbReference>
<dbReference type="EMBL" id="UYRT01013938">
    <property type="protein sequence ID" value="VDK53533.1"/>
    <property type="molecule type" value="Genomic_DNA"/>
</dbReference>
<protein>
    <submittedName>
        <fullName evidence="1 3">Uncharacterized protein</fullName>
    </submittedName>
</protein>
<reference evidence="1 2" key="2">
    <citation type="submission" date="2018-11" db="EMBL/GenBank/DDBJ databases">
        <authorList>
            <consortium name="Pathogen Informatics"/>
        </authorList>
    </citation>
    <scope>NUCLEOTIDE SEQUENCE [LARGE SCALE GENOMIC DNA]</scope>
</reference>
<evidence type="ECO:0000313" key="1">
    <source>
        <dbReference type="EMBL" id="VDK53533.1"/>
    </source>
</evidence>
<organism evidence="3">
    <name type="scientific">Gongylonema pulchrum</name>
    <dbReference type="NCBI Taxonomy" id="637853"/>
    <lineage>
        <taxon>Eukaryota</taxon>
        <taxon>Metazoa</taxon>
        <taxon>Ecdysozoa</taxon>
        <taxon>Nematoda</taxon>
        <taxon>Chromadorea</taxon>
        <taxon>Rhabditida</taxon>
        <taxon>Spirurina</taxon>
        <taxon>Spiruromorpha</taxon>
        <taxon>Spiruroidea</taxon>
        <taxon>Gongylonematidae</taxon>
        <taxon>Gongylonema</taxon>
    </lineage>
</organism>
<dbReference type="AlphaFoldDB" id="A0A183DBP5"/>
<evidence type="ECO:0000313" key="3">
    <source>
        <dbReference type="WBParaSite" id="GPUH_0000614401-mRNA-1"/>
    </source>
</evidence>
<keyword evidence="2" id="KW-1185">Reference proteome</keyword>
<reference evidence="3" key="1">
    <citation type="submission" date="2016-06" db="UniProtKB">
        <authorList>
            <consortium name="WormBaseParasite"/>
        </authorList>
    </citation>
    <scope>IDENTIFICATION</scope>
</reference>
<proteinExistence type="predicted"/>
<sequence length="96" mass="11912">MKADLQFVYDDLHEMETYYRTEADEDHGNIYWYFKDPFWNRKFFPITLSYARAKNNYYKIVRFNFEQLTFLKYLDQLRIICAASNFSDYFDQCFTV</sequence>
<accession>A0A183DBP5</accession>
<evidence type="ECO:0000313" key="2">
    <source>
        <dbReference type="Proteomes" id="UP000271098"/>
    </source>
</evidence>